<evidence type="ECO:0000256" key="4">
    <source>
        <dbReference type="SAM" id="Coils"/>
    </source>
</evidence>
<name>A0A1E3QM65_9ASCO</name>
<evidence type="ECO:0000256" key="3">
    <source>
        <dbReference type="ARBA" id="ARBA00023163"/>
    </source>
</evidence>
<dbReference type="EMBL" id="KV454434">
    <property type="protein sequence ID" value="ODQ78708.1"/>
    <property type="molecule type" value="Genomic_DNA"/>
</dbReference>
<dbReference type="CDD" id="cd14687">
    <property type="entry name" value="bZIP_ATF2"/>
    <property type="match status" value="1"/>
</dbReference>
<evidence type="ECO:0000313" key="6">
    <source>
        <dbReference type="EMBL" id="ODQ78708.1"/>
    </source>
</evidence>
<dbReference type="PANTHER" id="PTHR23351:SF24">
    <property type="entry name" value="ACTIVATING TRANSCRIPTION FACTOR 3-RELATED"/>
    <property type="match status" value="1"/>
</dbReference>
<dbReference type="GO" id="GO:0000981">
    <property type="term" value="F:DNA-binding transcription factor activity, RNA polymerase II-specific"/>
    <property type="evidence" value="ECO:0007669"/>
    <property type="project" value="TreeGrafter"/>
</dbReference>
<evidence type="ECO:0000259" key="5">
    <source>
        <dbReference type="PROSITE" id="PS50217"/>
    </source>
</evidence>
<keyword evidence="1" id="KW-0805">Transcription regulation</keyword>
<dbReference type="PANTHER" id="PTHR23351">
    <property type="entry name" value="FOS TRANSCRIPTION FACTOR-RELATED"/>
    <property type="match status" value="1"/>
</dbReference>
<reference evidence="7" key="1">
    <citation type="submission" date="2016-05" db="EMBL/GenBank/DDBJ databases">
        <title>Comparative genomics of biotechnologically important yeasts.</title>
        <authorList>
            <consortium name="DOE Joint Genome Institute"/>
            <person name="Riley R."/>
            <person name="Haridas S."/>
            <person name="Wolfe K.H."/>
            <person name="Lopes M.R."/>
            <person name="Hittinger C.T."/>
            <person name="Goker M."/>
            <person name="Salamov A."/>
            <person name="Wisecaver J."/>
            <person name="Long T.M."/>
            <person name="Aerts A.L."/>
            <person name="Barry K."/>
            <person name="Choi C."/>
            <person name="Clum A."/>
            <person name="Coughlan A.Y."/>
            <person name="Deshpande S."/>
            <person name="Douglass A.P."/>
            <person name="Hanson S.J."/>
            <person name="Klenk H.-P."/>
            <person name="Labutti K."/>
            <person name="Lapidus A."/>
            <person name="Lindquist E."/>
            <person name="Lipzen A."/>
            <person name="Meier-Kolthoff J.P."/>
            <person name="Ohm R.A."/>
            <person name="Otillar R.P."/>
            <person name="Pangilinan J."/>
            <person name="Peng Y."/>
            <person name="Rokas A."/>
            <person name="Rosa C.A."/>
            <person name="Scheuner C."/>
            <person name="Sibirny A.A."/>
            <person name="Slot J.C."/>
            <person name="Stielow J.B."/>
            <person name="Sun H."/>
            <person name="Kurtzman C.P."/>
            <person name="Blackwell M."/>
            <person name="Grigoriev I.V."/>
            <person name="Jeffries T.W."/>
        </authorList>
    </citation>
    <scope>NUCLEOTIDE SEQUENCE [LARGE SCALE GENOMIC DNA]</scope>
    <source>
        <strain evidence="7">NRRL Y-12698</strain>
    </source>
</reference>
<keyword evidence="4" id="KW-0175">Coiled coil</keyword>
<dbReference type="GO" id="GO:0000978">
    <property type="term" value="F:RNA polymerase II cis-regulatory region sequence-specific DNA binding"/>
    <property type="evidence" value="ECO:0007669"/>
    <property type="project" value="TreeGrafter"/>
</dbReference>
<dbReference type="PROSITE" id="PS50217">
    <property type="entry name" value="BZIP"/>
    <property type="match status" value="1"/>
</dbReference>
<dbReference type="GeneID" id="30147189"/>
<dbReference type="RefSeq" id="XP_018984036.1">
    <property type="nucleotide sequence ID" value="XM_019129336.1"/>
</dbReference>
<accession>A0A1E3QM65</accession>
<dbReference type="InterPro" id="IPR046347">
    <property type="entry name" value="bZIP_sf"/>
</dbReference>
<dbReference type="STRING" id="984486.A0A1E3QM65"/>
<dbReference type="AlphaFoldDB" id="A0A1E3QM65"/>
<dbReference type="PROSITE" id="PS00036">
    <property type="entry name" value="BZIP_BASIC"/>
    <property type="match status" value="1"/>
</dbReference>
<dbReference type="GO" id="GO:0005634">
    <property type="term" value="C:nucleus"/>
    <property type="evidence" value="ECO:0007669"/>
    <property type="project" value="TreeGrafter"/>
</dbReference>
<gene>
    <name evidence="6" type="ORF">BABINDRAFT_162405</name>
</gene>
<dbReference type="InterPro" id="IPR004827">
    <property type="entry name" value="bZIP"/>
</dbReference>
<keyword evidence="3" id="KW-0804">Transcription</keyword>
<evidence type="ECO:0000313" key="7">
    <source>
        <dbReference type="Proteomes" id="UP000094336"/>
    </source>
</evidence>
<dbReference type="OrthoDB" id="295274at2759"/>
<dbReference type="Pfam" id="PF00170">
    <property type="entry name" value="bZIP_1"/>
    <property type="match status" value="1"/>
</dbReference>
<dbReference type="Proteomes" id="UP000094336">
    <property type="component" value="Unassembled WGS sequence"/>
</dbReference>
<dbReference type="InterPro" id="IPR000837">
    <property type="entry name" value="AP-1"/>
</dbReference>
<keyword evidence="2" id="KW-0238">DNA-binding</keyword>
<feature type="domain" description="BZIP" evidence="5">
    <location>
        <begin position="280"/>
        <end position="341"/>
    </location>
</feature>
<sequence length="381" mass="43123">MSENFIVYPNGGTPVPQADQRMNHSQMKLQQLHQQQIQQQQQMQQIQLQQLHQQHLHNETLAPFAGQAPMYDASFPATPFGLVPNVAAPPVQQQHPHVLQNLLMEHFMNNNQEVNKYFLTNPPIFDLSMLLDPPYQSGPHPRRRRISISNGQIHQMIDAFHHLQEDERATSPSTDSSGNNIVDFINLRDPPTSLGAASISPRSHARDISGIDSITPQPSVPPSINSHTGKAIKTEGDRGVPGDRLHVNGSGVPQHQLFYNNELIFNPHGDAPIKGTAAWKRDRLLERNRVAASKCRQRKKMAQEQMERNAEILVVENKELKRNYLKMRANLAKYQKLMQSHLLECKSGSNSLRLLEDLMKIDSEEIKISTSDNELLDDNDV</sequence>
<evidence type="ECO:0000256" key="2">
    <source>
        <dbReference type="ARBA" id="ARBA00023125"/>
    </source>
</evidence>
<proteinExistence type="predicted"/>
<organism evidence="6 7">
    <name type="scientific">Babjeviella inositovora NRRL Y-12698</name>
    <dbReference type="NCBI Taxonomy" id="984486"/>
    <lineage>
        <taxon>Eukaryota</taxon>
        <taxon>Fungi</taxon>
        <taxon>Dikarya</taxon>
        <taxon>Ascomycota</taxon>
        <taxon>Saccharomycotina</taxon>
        <taxon>Pichiomycetes</taxon>
        <taxon>Serinales incertae sedis</taxon>
        <taxon>Babjeviella</taxon>
    </lineage>
</organism>
<protein>
    <recommendedName>
        <fullName evidence="5">BZIP domain-containing protein</fullName>
    </recommendedName>
</protein>
<dbReference type="SMART" id="SM00338">
    <property type="entry name" value="BRLZ"/>
    <property type="match status" value="1"/>
</dbReference>
<dbReference type="Gene3D" id="1.20.5.170">
    <property type="match status" value="1"/>
</dbReference>
<evidence type="ECO:0000256" key="1">
    <source>
        <dbReference type="ARBA" id="ARBA00023015"/>
    </source>
</evidence>
<dbReference type="SUPFAM" id="SSF57959">
    <property type="entry name" value="Leucine zipper domain"/>
    <property type="match status" value="1"/>
</dbReference>
<keyword evidence="7" id="KW-1185">Reference proteome</keyword>
<feature type="coiled-coil region" evidence="4">
    <location>
        <begin position="303"/>
        <end position="337"/>
    </location>
</feature>